<evidence type="ECO:0000256" key="1">
    <source>
        <dbReference type="SAM" id="MobiDB-lite"/>
    </source>
</evidence>
<feature type="compositionally biased region" description="Low complexity" evidence="1">
    <location>
        <begin position="40"/>
        <end position="54"/>
    </location>
</feature>
<feature type="signal peptide" evidence="2">
    <location>
        <begin position="1"/>
        <end position="24"/>
    </location>
</feature>
<name>A0AAU8EUG5_9MICC</name>
<feature type="chain" id="PRO_5043672484" description="Lipoprotein" evidence="2">
    <location>
        <begin position="25"/>
        <end position="262"/>
    </location>
</feature>
<feature type="region of interest" description="Disordered" evidence="1">
    <location>
        <begin position="31"/>
        <end position="54"/>
    </location>
</feature>
<organism evidence="3">
    <name type="scientific">Arthrobacter sp. K5</name>
    <dbReference type="NCBI Taxonomy" id="2839623"/>
    <lineage>
        <taxon>Bacteria</taxon>
        <taxon>Bacillati</taxon>
        <taxon>Actinomycetota</taxon>
        <taxon>Actinomycetes</taxon>
        <taxon>Micrococcales</taxon>
        <taxon>Micrococcaceae</taxon>
        <taxon>Arthrobacter</taxon>
    </lineage>
</organism>
<proteinExistence type="predicted"/>
<gene>
    <name evidence="3" type="ORF">ABRP34_05400</name>
</gene>
<dbReference type="EMBL" id="CP159279">
    <property type="protein sequence ID" value="XCH12429.1"/>
    <property type="molecule type" value="Genomic_DNA"/>
</dbReference>
<sequence>MTGITASGRKGIAAVVLLTAGLMAGCSSDGKGAPAWTAEPGTSPATGAASGSAAPSATASASATATAGATAAAWKVFTDPAKTVSFELPQDWIAQSVDPDKGTLPGAVKIEVKDAEGAYLATLQTGLPETSPASCAASARKPYVVVSSVPVELPHSGGQGTIDPHVVFRVIQGYRYFGSYGITNLVGGADSKACQLQNVVQGLAGKGNYSFSDVRSLKSFAPDEKVAPAKAFDTLDQAAGYVNKGSEFANVQRMLMSLEIKS</sequence>
<protein>
    <recommendedName>
        <fullName evidence="4">Lipoprotein</fullName>
    </recommendedName>
</protein>
<accession>A0AAU8EUG5</accession>
<evidence type="ECO:0008006" key="4">
    <source>
        <dbReference type="Google" id="ProtNLM"/>
    </source>
</evidence>
<evidence type="ECO:0000256" key="2">
    <source>
        <dbReference type="SAM" id="SignalP"/>
    </source>
</evidence>
<dbReference type="AlphaFoldDB" id="A0AAU8EUG5"/>
<reference evidence="3" key="1">
    <citation type="submission" date="2024-06" db="EMBL/GenBank/DDBJ databases">
        <title>Biodegradation of dimethachlon by Arthrobacter sp. K5: mechanistic insights and ecological implications.</title>
        <authorList>
            <person name="Hu S."/>
            <person name="Lu P."/>
        </authorList>
    </citation>
    <scope>NUCLEOTIDE SEQUENCE</scope>
    <source>
        <strain evidence="3">K5</strain>
    </source>
</reference>
<evidence type="ECO:0000313" key="3">
    <source>
        <dbReference type="EMBL" id="XCH12429.1"/>
    </source>
</evidence>
<keyword evidence="2" id="KW-0732">Signal</keyword>
<dbReference type="RefSeq" id="WP_353712508.1">
    <property type="nucleotide sequence ID" value="NZ_CP159279.1"/>
</dbReference>